<sequence length="208" mass="23825">MANEVEGAYVFDFDDTLIKRQKLARFFGLLGGIKRRTQIIQGLTLEEVAQLNISHVRVNEHINGLLEETNFEFHARRSVFPWVKNYLEKLAESGVHIYGATGRSNKAEWVDMTEKTLEVGEVQHLFMDIFYTPHGESTSTSKIHVLRELGTKYKKVKFFDDDPRTVLRVAKSLSGVEVEYMFHTLTSLLVPAESLANQPNVKYFNSGR</sequence>
<dbReference type="Gene3D" id="3.40.50.1000">
    <property type="entry name" value="HAD superfamily/HAD-like"/>
    <property type="match status" value="1"/>
</dbReference>
<proteinExistence type="predicted"/>
<dbReference type="AlphaFoldDB" id="A0A0G0HRY5"/>
<evidence type="ECO:0000313" key="2">
    <source>
        <dbReference type="Proteomes" id="UP000034448"/>
    </source>
</evidence>
<dbReference type="InterPro" id="IPR036412">
    <property type="entry name" value="HAD-like_sf"/>
</dbReference>
<protein>
    <submittedName>
        <fullName evidence="1">Uncharacterized protein</fullName>
    </submittedName>
</protein>
<organism evidence="1 2">
    <name type="scientific">Candidatus Daviesbacteria bacterium GW2011_GWA1_36_8</name>
    <dbReference type="NCBI Taxonomy" id="1618417"/>
    <lineage>
        <taxon>Bacteria</taxon>
        <taxon>Candidatus Daviesiibacteriota</taxon>
    </lineage>
</organism>
<comment type="caution">
    <text evidence="1">The sequence shown here is derived from an EMBL/GenBank/DDBJ whole genome shotgun (WGS) entry which is preliminary data.</text>
</comment>
<evidence type="ECO:0000313" key="1">
    <source>
        <dbReference type="EMBL" id="KKQ14789.1"/>
    </source>
</evidence>
<dbReference type="Proteomes" id="UP000034448">
    <property type="component" value="Unassembled WGS sequence"/>
</dbReference>
<accession>A0A0G0HRY5</accession>
<name>A0A0G0HRY5_9BACT</name>
<dbReference type="EMBL" id="LBSJ01000029">
    <property type="protein sequence ID" value="KKQ14789.1"/>
    <property type="molecule type" value="Genomic_DNA"/>
</dbReference>
<dbReference type="InterPro" id="IPR023214">
    <property type="entry name" value="HAD_sf"/>
</dbReference>
<gene>
    <name evidence="1" type="ORF">US28_C0029G0014</name>
</gene>
<dbReference type="SUPFAM" id="SSF56784">
    <property type="entry name" value="HAD-like"/>
    <property type="match status" value="1"/>
</dbReference>
<reference evidence="1 2" key="1">
    <citation type="journal article" date="2015" name="Nature">
        <title>rRNA introns, odd ribosomes, and small enigmatic genomes across a large radiation of phyla.</title>
        <authorList>
            <person name="Brown C.T."/>
            <person name="Hug L.A."/>
            <person name="Thomas B.C."/>
            <person name="Sharon I."/>
            <person name="Castelle C.J."/>
            <person name="Singh A."/>
            <person name="Wilkins M.J."/>
            <person name="Williams K.H."/>
            <person name="Banfield J.F."/>
        </authorList>
    </citation>
    <scope>NUCLEOTIDE SEQUENCE [LARGE SCALE GENOMIC DNA]</scope>
</reference>